<dbReference type="EMBL" id="NCKW01001859">
    <property type="protein sequence ID" value="POM78990.1"/>
    <property type="molecule type" value="Genomic_DNA"/>
</dbReference>
<dbReference type="InterPro" id="IPR031825">
    <property type="entry name" value="RXLR"/>
</dbReference>
<keyword evidence="4 5" id="KW-0732">Signal</keyword>
<evidence type="ECO:0000256" key="1">
    <source>
        <dbReference type="ARBA" id="ARBA00004613"/>
    </source>
</evidence>
<feature type="chain" id="PRO_5044963778" description="RxLR effector protein" evidence="5">
    <location>
        <begin position="25"/>
        <end position="70"/>
    </location>
</feature>
<sequence length="70" mass="7778">MRFIHVLLLAAGTLGTLFSNMTNAATVKAHETSQLAKDPRVVINAKLFLRAHGTADADEEERDSRICRRK</sequence>
<comment type="caution">
    <text evidence="6">The sequence shown here is derived from an EMBL/GenBank/DDBJ whole genome shotgun (WGS) entry which is preliminary data.</text>
</comment>
<dbReference type="Pfam" id="PF16810">
    <property type="entry name" value="RXLR"/>
    <property type="match status" value="1"/>
</dbReference>
<organism evidence="6 7">
    <name type="scientific">Phytophthora palmivora</name>
    <dbReference type="NCBI Taxonomy" id="4796"/>
    <lineage>
        <taxon>Eukaryota</taxon>
        <taxon>Sar</taxon>
        <taxon>Stramenopiles</taxon>
        <taxon>Oomycota</taxon>
        <taxon>Peronosporomycetes</taxon>
        <taxon>Peronosporales</taxon>
        <taxon>Peronosporaceae</taxon>
        <taxon>Phytophthora</taxon>
    </lineage>
</organism>
<evidence type="ECO:0000256" key="4">
    <source>
        <dbReference type="ARBA" id="ARBA00022729"/>
    </source>
</evidence>
<comment type="function">
    <text evidence="5">Effector that suppresses plant defense responses during pathogen infection.</text>
</comment>
<comment type="subcellular location">
    <subcellularLocation>
        <location evidence="1 5">Secreted</location>
    </subcellularLocation>
</comment>
<evidence type="ECO:0000313" key="7">
    <source>
        <dbReference type="Proteomes" id="UP000237271"/>
    </source>
</evidence>
<reference evidence="6 7" key="1">
    <citation type="journal article" date="2017" name="Genome Biol. Evol.">
        <title>Phytophthora megakarya and P. palmivora, closely related causal agents of cacao black pod rot, underwent increases in genome sizes and gene numbers by different mechanisms.</title>
        <authorList>
            <person name="Ali S.S."/>
            <person name="Shao J."/>
            <person name="Lary D.J."/>
            <person name="Kronmiller B."/>
            <person name="Shen D."/>
            <person name="Strem M.D."/>
            <person name="Amoako-Attah I."/>
            <person name="Akrofi A.Y."/>
            <person name="Begoude B.A."/>
            <person name="Ten Hoopen G.M."/>
            <person name="Coulibaly K."/>
            <person name="Kebe B.I."/>
            <person name="Melnick R.L."/>
            <person name="Guiltinan M.J."/>
            <person name="Tyler B.M."/>
            <person name="Meinhardt L.W."/>
            <person name="Bailey B.A."/>
        </authorList>
    </citation>
    <scope>NUCLEOTIDE SEQUENCE [LARGE SCALE GENOMIC DNA]</scope>
    <source>
        <strain evidence="7">sbr112.9</strain>
    </source>
</reference>
<dbReference type="AlphaFoldDB" id="A0A2P4YMH6"/>
<evidence type="ECO:0000313" key="6">
    <source>
        <dbReference type="EMBL" id="POM78990.1"/>
    </source>
</evidence>
<protein>
    <recommendedName>
        <fullName evidence="5">RxLR effector protein</fullName>
    </recommendedName>
</protein>
<keyword evidence="7" id="KW-1185">Reference proteome</keyword>
<dbReference type="Proteomes" id="UP000237271">
    <property type="component" value="Unassembled WGS sequence"/>
</dbReference>
<name>A0A2P4YMH6_9STRA</name>
<comment type="domain">
    <text evidence="5">The RxLR-dEER motif acts to carry the protein into the host cell cytoplasm through binding to cell surface phosphatidylinositol-3-phosphate.</text>
</comment>
<evidence type="ECO:0000256" key="2">
    <source>
        <dbReference type="ARBA" id="ARBA00010400"/>
    </source>
</evidence>
<proteinExistence type="inferred from homology"/>
<accession>A0A2P4YMH6</accession>
<feature type="signal peptide" evidence="5">
    <location>
        <begin position="1"/>
        <end position="24"/>
    </location>
</feature>
<comment type="similarity">
    <text evidence="2 5">Belongs to the RxLR effector family.</text>
</comment>
<evidence type="ECO:0000256" key="3">
    <source>
        <dbReference type="ARBA" id="ARBA00022525"/>
    </source>
</evidence>
<gene>
    <name evidence="6" type="ORF">PHPALM_3417</name>
</gene>
<evidence type="ECO:0000256" key="5">
    <source>
        <dbReference type="RuleBase" id="RU367124"/>
    </source>
</evidence>
<keyword evidence="3 5" id="KW-0964">Secreted</keyword>